<dbReference type="PANTHER" id="PTHR23028">
    <property type="entry name" value="ACETYLTRANSFERASE"/>
    <property type="match status" value="1"/>
</dbReference>
<feature type="transmembrane region" description="Helical" evidence="1">
    <location>
        <begin position="179"/>
        <end position="199"/>
    </location>
</feature>
<dbReference type="AlphaFoldDB" id="A0A366AX96"/>
<accession>A0A366AX96</accession>
<reference evidence="3 4" key="1">
    <citation type="submission" date="2018-07" db="EMBL/GenBank/DDBJ databases">
        <title>Complete genome sequence of Flavobacterium psychrolimnae LMG 22018.</title>
        <authorList>
            <person name="Kim D.-U."/>
        </authorList>
    </citation>
    <scope>NUCLEOTIDE SEQUENCE [LARGE SCALE GENOMIC DNA]</scope>
    <source>
        <strain evidence="3 4">LMG 22018</strain>
    </source>
</reference>
<dbReference type="Pfam" id="PF01757">
    <property type="entry name" value="Acyl_transf_3"/>
    <property type="match status" value="1"/>
</dbReference>
<feature type="transmembrane region" description="Helical" evidence="1">
    <location>
        <begin position="241"/>
        <end position="259"/>
    </location>
</feature>
<organism evidence="3 4">
    <name type="scientific">Flavobacterium psychrolimnae</name>
    <dbReference type="NCBI Taxonomy" id="249351"/>
    <lineage>
        <taxon>Bacteria</taxon>
        <taxon>Pseudomonadati</taxon>
        <taxon>Bacteroidota</taxon>
        <taxon>Flavobacteriia</taxon>
        <taxon>Flavobacteriales</taxon>
        <taxon>Flavobacteriaceae</taxon>
        <taxon>Flavobacterium</taxon>
    </lineage>
</organism>
<keyword evidence="1" id="KW-0472">Membrane</keyword>
<feature type="transmembrane region" description="Helical" evidence="1">
    <location>
        <begin position="134"/>
        <end position="158"/>
    </location>
</feature>
<feature type="transmembrane region" description="Helical" evidence="1">
    <location>
        <begin position="21"/>
        <end position="42"/>
    </location>
</feature>
<keyword evidence="1" id="KW-1133">Transmembrane helix</keyword>
<feature type="transmembrane region" description="Helical" evidence="1">
    <location>
        <begin position="211"/>
        <end position="229"/>
    </location>
</feature>
<feature type="domain" description="Acyltransferase 3" evidence="2">
    <location>
        <begin position="18"/>
        <end position="352"/>
    </location>
</feature>
<evidence type="ECO:0000256" key="1">
    <source>
        <dbReference type="SAM" id="Phobius"/>
    </source>
</evidence>
<name>A0A366AX96_9FLAO</name>
<feature type="transmembrane region" description="Helical" evidence="1">
    <location>
        <begin position="334"/>
        <end position="355"/>
    </location>
</feature>
<dbReference type="GO" id="GO:0016020">
    <property type="term" value="C:membrane"/>
    <property type="evidence" value="ECO:0007669"/>
    <property type="project" value="TreeGrafter"/>
</dbReference>
<feature type="transmembrane region" description="Helical" evidence="1">
    <location>
        <begin position="62"/>
        <end position="83"/>
    </location>
</feature>
<feature type="transmembrane region" description="Helical" evidence="1">
    <location>
        <begin position="104"/>
        <end position="122"/>
    </location>
</feature>
<gene>
    <name evidence="3" type="ORF">DR980_12445</name>
</gene>
<evidence type="ECO:0000313" key="4">
    <source>
        <dbReference type="Proteomes" id="UP000253676"/>
    </source>
</evidence>
<evidence type="ECO:0000313" key="3">
    <source>
        <dbReference type="EMBL" id="RBN49495.1"/>
    </source>
</evidence>
<protein>
    <recommendedName>
        <fullName evidence="2">Acyltransferase 3 domain-containing protein</fullName>
    </recommendedName>
</protein>
<dbReference type="GO" id="GO:0016747">
    <property type="term" value="F:acyltransferase activity, transferring groups other than amino-acyl groups"/>
    <property type="evidence" value="ECO:0007669"/>
    <property type="project" value="InterPro"/>
</dbReference>
<feature type="transmembrane region" description="Helical" evidence="1">
    <location>
        <begin position="305"/>
        <end position="322"/>
    </location>
</feature>
<sequence>MFNYTNQQMKNNIVYLSGLNGLRSIAALSVVISHIAGSINGFNVKIYLFGINKNGLPNGWNLGSNGVTIFFVLSGFLITYLLLLERKKAPISIRKFYIRRVLRIWPVYYMYFFVCILIILSLGENIGLDAFFYYLFFAANIPFVFEFTLPFLAHFWSIGVEEQFYLFWPWLIKKTKQNSFTIILSTVIVINVIRYFLWWKYPFSDSAIFSIVNRFDCMMVGGLGAILFYEKNTFFLKLFDNKITQLLAWIIMILMAFNIKFINSIVDTTIVTAISLILIVGQINVKNRLINLELPFFNFIGKISYGIYVYHMLIIFIFSNLFKYIDLQENYKLFLVYGSVISASIILAYISYEYFEKYFIKLKNNFAVVKSSASRPNK</sequence>
<dbReference type="OrthoDB" id="290051at2"/>
<dbReference type="InterPro" id="IPR002656">
    <property type="entry name" value="Acyl_transf_3_dom"/>
</dbReference>
<feature type="transmembrane region" description="Helical" evidence="1">
    <location>
        <begin position="265"/>
        <end position="285"/>
    </location>
</feature>
<comment type="caution">
    <text evidence="3">The sequence shown here is derived from an EMBL/GenBank/DDBJ whole genome shotgun (WGS) entry which is preliminary data.</text>
</comment>
<keyword evidence="1" id="KW-0812">Transmembrane</keyword>
<proteinExistence type="predicted"/>
<evidence type="ECO:0000259" key="2">
    <source>
        <dbReference type="Pfam" id="PF01757"/>
    </source>
</evidence>
<dbReference type="EMBL" id="QNUX01000012">
    <property type="protein sequence ID" value="RBN49495.1"/>
    <property type="molecule type" value="Genomic_DNA"/>
</dbReference>
<keyword evidence="4" id="KW-1185">Reference proteome</keyword>
<dbReference type="InterPro" id="IPR050879">
    <property type="entry name" value="Acyltransferase_3"/>
</dbReference>
<dbReference type="Proteomes" id="UP000253676">
    <property type="component" value="Unassembled WGS sequence"/>
</dbReference>
<dbReference type="GO" id="GO:0000271">
    <property type="term" value="P:polysaccharide biosynthetic process"/>
    <property type="evidence" value="ECO:0007669"/>
    <property type="project" value="TreeGrafter"/>
</dbReference>
<dbReference type="PANTHER" id="PTHR23028:SF53">
    <property type="entry name" value="ACYL_TRANSF_3 DOMAIN-CONTAINING PROTEIN"/>
    <property type="match status" value="1"/>
</dbReference>